<dbReference type="SUPFAM" id="SSF56112">
    <property type="entry name" value="Protein kinase-like (PK-like)"/>
    <property type="match status" value="1"/>
</dbReference>
<dbReference type="EMBL" id="VFPV01000002">
    <property type="protein sequence ID" value="TQN03773.1"/>
    <property type="molecule type" value="Genomic_DNA"/>
</dbReference>
<dbReference type="InterPro" id="IPR052732">
    <property type="entry name" value="Cell-binding_unc_protein"/>
</dbReference>
<dbReference type="AlphaFoldDB" id="A0A543L8N5"/>
<evidence type="ECO:0000313" key="1">
    <source>
        <dbReference type="EMBL" id="TQN03773.1"/>
    </source>
</evidence>
<dbReference type="PANTHER" id="PTHR43883:SF1">
    <property type="entry name" value="GLUCONOKINASE"/>
    <property type="match status" value="1"/>
</dbReference>
<dbReference type="InterPro" id="IPR027417">
    <property type="entry name" value="P-loop_NTPase"/>
</dbReference>
<dbReference type="PANTHER" id="PTHR43883">
    <property type="entry name" value="SLR0207 PROTEIN"/>
    <property type="match status" value="1"/>
</dbReference>
<evidence type="ECO:0008006" key="3">
    <source>
        <dbReference type="Google" id="ProtNLM"/>
    </source>
</evidence>
<sequence length="554" mass="60997">MEDAYAAAQQRVHQLQHHPEAWGYAGCTVECIETHISWLLLVGGHVYKFKKPLALDFLDFSTAALRLAACQEELRINRRTAPHMYLDVVGVEGDGSDSRPWRVKPWAAGDAAGAEPAVLMRRFDQQALLSRRLEAGCVADEDMDALAEQVARLHTQAAVADVAQLGGALAAPSPGHAATAPVRECLAALALVLPEVAPGQMGDLQRLEEWCAVQQIALKEVWAQRWRGGHVRECHGDLHLANIAWIDGQPQLFDALEFNPDLRWIDCMADLAFLAMDLQARGRPDLAWRCVNRWLEHTGDYEGLQVLGYYRVYRALVRARVAGLQWTQLQAQRVDTVAQAAHAALRDEAQRTLQRYLALAVELTQPNAVVLWLAYGLSGSGKSTHSLPLVAQRGAVRLRADVERKRLFGLRAGQRSDGIEGGIYTPQASRQTHERLAQLAVLVLKAGYPVLVDATFLNPATRTQFMALARALQVPCRILAFEAPLAVLRERVQARQRQGEDASEADVAVLDSQWAHLQPLAPDELALTVHVDTPPSRWTGMHCCPEAADLGAGP</sequence>
<comment type="caution">
    <text evidence="1">The sequence shown here is derived from an EMBL/GenBank/DDBJ whole genome shotgun (WGS) entry which is preliminary data.</text>
</comment>
<dbReference type="Proteomes" id="UP000316993">
    <property type="component" value="Unassembled WGS sequence"/>
</dbReference>
<gene>
    <name evidence="1" type="ORF">BDD18_2474</name>
</gene>
<name>A0A543L8N5_9BURK</name>
<organism evidence="1 2">
    <name type="scientific">Acidovorax temperans</name>
    <dbReference type="NCBI Taxonomy" id="80878"/>
    <lineage>
        <taxon>Bacteria</taxon>
        <taxon>Pseudomonadati</taxon>
        <taxon>Pseudomonadota</taxon>
        <taxon>Betaproteobacteria</taxon>
        <taxon>Burkholderiales</taxon>
        <taxon>Comamonadaceae</taxon>
        <taxon>Acidovorax</taxon>
    </lineage>
</organism>
<accession>A0A543L8N5</accession>
<dbReference type="Pfam" id="PF13671">
    <property type="entry name" value="AAA_33"/>
    <property type="match status" value="1"/>
</dbReference>
<dbReference type="InterPro" id="IPR011009">
    <property type="entry name" value="Kinase-like_dom_sf"/>
</dbReference>
<dbReference type="SUPFAM" id="SSF52540">
    <property type="entry name" value="P-loop containing nucleoside triphosphate hydrolases"/>
    <property type="match status" value="1"/>
</dbReference>
<protein>
    <recommendedName>
        <fullName evidence="3">Aminoglycoside phosphotransferase domain-containing protein</fullName>
    </recommendedName>
</protein>
<proteinExistence type="predicted"/>
<dbReference type="Gene3D" id="3.40.50.300">
    <property type="entry name" value="P-loop containing nucleotide triphosphate hydrolases"/>
    <property type="match status" value="1"/>
</dbReference>
<evidence type="ECO:0000313" key="2">
    <source>
        <dbReference type="Proteomes" id="UP000316993"/>
    </source>
</evidence>
<reference evidence="1 2" key="1">
    <citation type="submission" date="2019-06" db="EMBL/GenBank/DDBJ databases">
        <title>Genomic Encyclopedia of Archaeal and Bacterial Type Strains, Phase II (KMG-II): from individual species to whole genera.</title>
        <authorList>
            <person name="Goeker M."/>
        </authorList>
    </citation>
    <scope>NUCLEOTIDE SEQUENCE [LARGE SCALE GENOMIC DNA]</scope>
    <source>
        <strain evidence="1 2">DSM 7270</strain>
    </source>
</reference>